<reference evidence="4" key="1">
    <citation type="submission" date="2016-02" db="EMBL/GenBank/DDBJ databases">
        <title>Draft genome sequence of Microdochium bolleyi, a fungal endophyte of beachgrass.</title>
        <authorList>
            <consortium name="DOE Joint Genome Institute"/>
            <person name="David A.S."/>
            <person name="May G."/>
            <person name="Haridas S."/>
            <person name="Lim J."/>
            <person name="Wang M."/>
            <person name="Labutti K."/>
            <person name="Lipzen A."/>
            <person name="Barry K."/>
            <person name="Grigoriev I.V."/>
        </authorList>
    </citation>
    <scope>NUCLEOTIDE SEQUENCE [LARGE SCALE GENOMIC DNA]</scope>
    <source>
        <strain evidence="4">J235TASD1</strain>
    </source>
</reference>
<feature type="compositionally biased region" description="Low complexity" evidence="1">
    <location>
        <begin position="150"/>
        <end position="176"/>
    </location>
</feature>
<evidence type="ECO:0000313" key="3">
    <source>
        <dbReference type="EMBL" id="KXJ88235.1"/>
    </source>
</evidence>
<dbReference type="AlphaFoldDB" id="A0A136ITM0"/>
<organism evidence="3 4">
    <name type="scientific">Microdochium bolleyi</name>
    <dbReference type="NCBI Taxonomy" id="196109"/>
    <lineage>
        <taxon>Eukaryota</taxon>
        <taxon>Fungi</taxon>
        <taxon>Dikarya</taxon>
        <taxon>Ascomycota</taxon>
        <taxon>Pezizomycotina</taxon>
        <taxon>Sordariomycetes</taxon>
        <taxon>Xylariomycetidae</taxon>
        <taxon>Xylariales</taxon>
        <taxon>Microdochiaceae</taxon>
        <taxon>Microdochium</taxon>
    </lineage>
</organism>
<feature type="signal peptide" evidence="2">
    <location>
        <begin position="1"/>
        <end position="18"/>
    </location>
</feature>
<evidence type="ECO:0000256" key="1">
    <source>
        <dbReference type="SAM" id="MobiDB-lite"/>
    </source>
</evidence>
<feature type="chain" id="PRO_5007293110" description="Extracellular membrane protein CFEM domain-containing protein" evidence="2">
    <location>
        <begin position="19"/>
        <end position="200"/>
    </location>
</feature>
<proteinExistence type="predicted"/>
<accession>A0A136ITM0</accession>
<sequence>MRFTSFLIAGAVAAVAHAQSTSGTVQQTATSTGSSAPAQSSVVSLITQCLDKCDPADTKCRANCVAVPSPNDDSANATTQCAAKCNQGNGSAEQNVAWGECVAECIKNHYYASTGTPNATGAAGNGSGSGSGSASATVQPVTSTIVSNGSTMVSVSTPTPTKPGQSGSSSSPTAPANAAGMVTVGTGAGVFGLVAALFAL</sequence>
<gene>
    <name evidence="3" type="ORF">Micbo1qcDRAFT_166877</name>
</gene>
<dbReference type="STRING" id="196109.A0A136ITM0"/>
<protein>
    <recommendedName>
        <fullName evidence="5">Extracellular membrane protein CFEM domain-containing protein</fullName>
    </recommendedName>
</protein>
<dbReference type="InParanoid" id="A0A136ITM0"/>
<name>A0A136ITM0_9PEZI</name>
<dbReference type="EMBL" id="KQ964259">
    <property type="protein sequence ID" value="KXJ88235.1"/>
    <property type="molecule type" value="Genomic_DNA"/>
</dbReference>
<keyword evidence="2" id="KW-0732">Signal</keyword>
<keyword evidence="4" id="KW-1185">Reference proteome</keyword>
<evidence type="ECO:0008006" key="5">
    <source>
        <dbReference type="Google" id="ProtNLM"/>
    </source>
</evidence>
<dbReference type="Proteomes" id="UP000070501">
    <property type="component" value="Unassembled WGS sequence"/>
</dbReference>
<evidence type="ECO:0000313" key="4">
    <source>
        <dbReference type="Proteomes" id="UP000070501"/>
    </source>
</evidence>
<evidence type="ECO:0000256" key="2">
    <source>
        <dbReference type="SAM" id="SignalP"/>
    </source>
</evidence>
<feature type="region of interest" description="Disordered" evidence="1">
    <location>
        <begin position="147"/>
        <end position="176"/>
    </location>
</feature>
<dbReference type="OrthoDB" id="5597238at2759"/>